<proteinExistence type="predicted"/>
<evidence type="ECO:0000313" key="1">
    <source>
        <dbReference type="EMBL" id="CAG8456315.1"/>
    </source>
</evidence>
<accession>A0ACA9K6T6</accession>
<feature type="non-terminal residue" evidence="1">
    <location>
        <position position="1"/>
    </location>
</feature>
<name>A0ACA9K6T6_9GLOM</name>
<gene>
    <name evidence="1" type="ORF">DHETER_LOCUS1078</name>
</gene>
<sequence length="202" mass="24309">EFSFCYNKASSFSTWIEAPHLVKIMQRLESEFGIDAQVYDVIDDDIDLDYINNRQKEILNKSIRRFWQPVTFYFYGDGSAGKSNLVQKLFFNELYSKPKKQKSESSWWDGYDKYKIVLFDEWYLVLDWNDVVKYLNDTPENVKQKGKTFVPFLAKDMWHDELDQHTTELIFHKGSEEDFCNMLWDIKYDESEYICEELRTII</sequence>
<keyword evidence="2" id="KW-1185">Reference proteome</keyword>
<dbReference type="EMBL" id="CAJVPU010000611">
    <property type="protein sequence ID" value="CAG8456315.1"/>
    <property type="molecule type" value="Genomic_DNA"/>
</dbReference>
<comment type="caution">
    <text evidence="1">The sequence shown here is derived from an EMBL/GenBank/DDBJ whole genome shotgun (WGS) entry which is preliminary data.</text>
</comment>
<organism evidence="1 2">
    <name type="scientific">Dentiscutata heterogama</name>
    <dbReference type="NCBI Taxonomy" id="1316150"/>
    <lineage>
        <taxon>Eukaryota</taxon>
        <taxon>Fungi</taxon>
        <taxon>Fungi incertae sedis</taxon>
        <taxon>Mucoromycota</taxon>
        <taxon>Glomeromycotina</taxon>
        <taxon>Glomeromycetes</taxon>
        <taxon>Diversisporales</taxon>
        <taxon>Gigasporaceae</taxon>
        <taxon>Dentiscutata</taxon>
    </lineage>
</organism>
<reference evidence="1" key="1">
    <citation type="submission" date="2021-06" db="EMBL/GenBank/DDBJ databases">
        <authorList>
            <person name="Kallberg Y."/>
            <person name="Tangrot J."/>
            <person name="Rosling A."/>
        </authorList>
    </citation>
    <scope>NUCLEOTIDE SEQUENCE</scope>
    <source>
        <strain evidence="1">IL203A</strain>
    </source>
</reference>
<dbReference type="Proteomes" id="UP000789702">
    <property type="component" value="Unassembled WGS sequence"/>
</dbReference>
<evidence type="ECO:0000313" key="2">
    <source>
        <dbReference type="Proteomes" id="UP000789702"/>
    </source>
</evidence>
<protein>
    <submittedName>
        <fullName evidence="1">17465_t:CDS:1</fullName>
    </submittedName>
</protein>